<feature type="region of interest" description="Disordered" evidence="5">
    <location>
        <begin position="59"/>
        <end position="83"/>
    </location>
</feature>
<dbReference type="InterPro" id="IPR036638">
    <property type="entry name" value="HLH_DNA-bd_sf"/>
</dbReference>
<feature type="compositionally biased region" description="Basic and acidic residues" evidence="5">
    <location>
        <begin position="27"/>
        <end position="43"/>
    </location>
</feature>
<dbReference type="Pfam" id="PF26576">
    <property type="entry name" value="IBH1_N"/>
    <property type="match status" value="1"/>
</dbReference>
<reference evidence="7 8" key="1">
    <citation type="journal article" date="2017" name="Mol. Plant">
        <title>The Genome of Medicinal Plant Macleaya cordata Provides New Insights into Benzylisoquinoline Alkaloids Metabolism.</title>
        <authorList>
            <person name="Liu X."/>
            <person name="Liu Y."/>
            <person name="Huang P."/>
            <person name="Ma Y."/>
            <person name="Qing Z."/>
            <person name="Tang Q."/>
            <person name="Cao H."/>
            <person name="Cheng P."/>
            <person name="Zheng Y."/>
            <person name="Yuan Z."/>
            <person name="Zhou Y."/>
            <person name="Liu J."/>
            <person name="Tang Z."/>
            <person name="Zhuo Y."/>
            <person name="Zhang Y."/>
            <person name="Yu L."/>
            <person name="Huang J."/>
            <person name="Yang P."/>
            <person name="Peng Q."/>
            <person name="Zhang J."/>
            <person name="Jiang W."/>
            <person name="Zhang Z."/>
            <person name="Lin K."/>
            <person name="Ro D.K."/>
            <person name="Chen X."/>
            <person name="Xiong X."/>
            <person name="Shang Y."/>
            <person name="Huang S."/>
            <person name="Zeng J."/>
        </authorList>
    </citation>
    <scope>NUCLEOTIDE SEQUENCE [LARGE SCALE GENOMIC DNA]</scope>
    <source>
        <strain evidence="8">cv. BLH2017</strain>
        <tissue evidence="7">Root</tissue>
    </source>
</reference>
<feature type="compositionally biased region" description="Low complexity" evidence="5">
    <location>
        <begin position="62"/>
        <end position="78"/>
    </location>
</feature>
<dbReference type="PROSITE" id="PS50888">
    <property type="entry name" value="BHLH"/>
    <property type="match status" value="1"/>
</dbReference>
<protein>
    <submittedName>
        <fullName evidence="7">Myc-type</fullName>
    </submittedName>
</protein>
<evidence type="ECO:0000313" key="7">
    <source>
        <dbReference type="EMBL" id="OVA13590.1"/>
    </source>
</evidence>
<dbReference type="InterPro" id="IPR011598">
    <property type="entry name" value="bHLH_dom"/>
</dbReference>
<evidence type="ECO:0000256" key="1">
    <source>
        <dbReference type="ARBA" id="ARBA00004123"/>
    </source>
</evidence>
<dbReference type="GO" id="GO:0006355">
    <property type="term" value="P:regulation of DNA-templated transcription"/>
    <property type="evidence" value="ECO:0007669"/>
    <property type="project" value="InterPro"/>
</dbReference>
<accession>A0A200QT14</accession>
<dbReference type="GO" id="GO:0000976">
    <property type="term" value="F:transcription cis-regulatory region binding"/>
    <property type="evidence" value="ECO:0007669"/>
    <property type="project" value="UniProtKB-ARBA"/>
</dbReference>
<dbReference type="PANTHER" id="PTHR33124">
    <property type="entry name" value="TRANSCRIPTION FACTOR IBH1-LIKE 1"/>
    <property type="match status" value="1"/>
</dbReference>
<gene>
    <name evidence="7" type="ORF">BVC80_379g127</name>
</gene>
<dbReference type="FunCoup" id="A0A200QT14">
    <property type="interactions" value="506"/>
</dbReference>
<comment type="subcellular location">
    <subcellularLocation>
        <location evidence="1">Nucleus</location>
    </subcellularLocation>
</comment>
<evidence type="ECO:0000256" key="3">
    <source>
        <dbReference type="ARBA" id="ARBA00023163"/>
    </source>
</evidence>
<dbReference type="OMA" id="QNSSIEW"/>
<feature type="region of interest" description="Disordered" evidence="5">
    <location>
        <begin position="206"/>
        <end position="235"/>
    </location>
</feature>
<feature type="compositionally biased region" description="Polar residues" evidence="5">
    <location>
        <begin position="1"/>
        <end position="11"/>
    </location>
</feature>
<dbReference type="Proteomes" id="UP000195402">
    <property type="component" value="Unassembled WGS sequence"/>
</dbReference>
<dbReference type="InParanoid" id="A0A200QT14"/>
<organism evidence="7 8">
    <name type="scientific">Macleaya cordata</name>
    <name type="common">Five-seeded plume-poppy</name>
    <name type="synonym">Bocconia cordata</name>
    <dbReference type="NCBI Taxonomy" id="56857"/>
    <lineage>
        <taxon>Eukaryota</taxon>
        <taxon>Viridiplantae</taxon>
        <taxon>Streptophyta</taxon>
        <taxon>Embryophyta</taxon>
        <taxon>Tracheophyta</taxon>
        <taxon>Spermatophyta</taxon>
        <taxon>Magnoliopsida</taxon>
        <taxon>Ranunculales</taxon>
        <taxon>Papaveraceae</taxon>
        <taxon>Papaveroideae</taxon>
        <taxon>Macleaya</taxon>
    </lineage>
</organism>
<evidence type="ECO:0000256" key="4">
    <source>
        <dbReference type="ARBA" id="ARBA00023242"/>
    </source>
</evidence>
<dbReference type="PANTHER" id="PTHR33124:SF12">
    <property type="entry name" value="TRANSCRIPTION FACTOR BHLH148"/>
    <property type="match status" value="1"/>
</dbReference>
<keyword evidence="8" id="KW-1185">Reference proteome</keyword>
<keyword evidence="2" id="KW-0805">Transcription regulation</keyword>
<evidence type="ECO:0000259" key="6">
    <source>
        <dbReference type="PROSITE" id="PS50888"/>
    </source>
</evidence>
<feature type="compositionally biased region" description="Low complexity" evidence="5">
    <location>
        <begin position="206"/>
        <end position="218"/>
    </location>
</feature>
<comment type="caution">
    <text evidence="7">The sequence shown here is derived from an EMBL/GenBank/DDBJ whole genome shotgun (WGS) entry which is preliminary data.</text>
</comment>
<keyword evidence="4" id="KW-0539">Nucleus</keyword>
<dbReference type="AlphaFoldDB" id="A0A200QT14"/>
<feature type="region of interest" description="Disordered" evidence="5">
    <location>
        <begin position="1"/>
        <end position="43"/>
    </location>
</feature>
<proteinExistence type="predicted"/>
<feature type="domain" description="BHLH" evidence="6">
    <location>
        <begin position="130"/>
        <end position="179"/>
    </location>
</feature>
<evidence type="ECO:0000256" key="2">
    <source>
        <dbReference type="ARBA" id="ARBA00023015"/>
    </source>
</evidence>
<dbReference type="InterPro" id="IPR044549">
    <property type="entry name" value="bHLH_AtIBH1-like"/>
</dbReference>
<dbReference type="GO" id="GO:0005634">
    <property type="term" value="C:nucleus"/>
    <property type="evidence" value="ECO:0007669"/>
    <property type="project" value="UniProtKB-SubCell"/>
</dbReference>
<dbReference type="CDD" id="cd11444">
    <property type="entry name" value="bHLH_AtIBH1_like"/>
    <property type="match status" value="1"/>
</dbReference>
<sequence>MASSIILNVDTSSDRSRESKKKRKRKSPNEKQLDQTTRWKTESEQRIYSSKLLEALRRVRRNNPSSSSSSSSSNSPPRGRAVREAADRALAFAAQGRTRWSRAILTGRLKLKFKKNKPRVVVPGSCRSNKQGVSVLRLKEKRIPALQRKVRVLGRLVPGCRKVSFPDLLEEATDYIAAMEMQVRTMTALTELLSVVGSANPDARIGSSFTPSPSLSGSEPYQAMPGVLLGRSPPL</sequence>
<keyword evidence="3" id="KW-0804">Transcription</keyword>
<dbReference type="STRING" id="56857.A0A200QT14"/>
<name>A0A200QT14_MACCD</name>
<dbReference type="OrthoDB" id="1647165at2759"/>
<evidence type="ECO:0000313" key="8">
    <source>
        <dbReference type="Proteomes" id="UP000195402"/>
    </source>
</evidence>
<dbReference type="EMBL" id="MVGT01001110">
    <property type="protein sequence ID" value="OVA13590.1"/>
    <property type="molecule type" value="Genomic_DNA"/>
</dbReference>
<dbReference type="InterPro" id="IPR044660">
    <property type="entry name" value="IBH1-like"/>
</dbReference>
<dbReference type="SUPFAM" id="SSF47459">
    <property type="entry name" value="HLH, helix-loop-helix DNA-binding domain"/>
    <property type="match status" value="1"/>
</dbReference>
<dbReference type="GO" id="GO:0046983">
    <property type="term" value="F:protein dimerization activity"/>
    <property type="evidence" value="ECO:0007669"/>
    <property type="project" value="InterPro"/>
</dbReference>
<dbReference type="InterPro" id="IPR059002">
    <property type="entry name" value="IBH1_N"/>
</dbReference>
<evidence type="ECO:0000256" key="5">
    <source>
        <dbReference type="SAM" id="MobiDB-lite"/>
    </source>
</evidence>